<dbReference type="Proteomes" id="UP000694924">
    <property type="component" value="Unplaced"/>
</dbReference>
<sequence length="633" mass="74545">MFIDETQSQYSNCFAEAAAQENLLELQRDAINTLQLKIEYMINDKHLVVTSLHTTYYSILSAVQINTLMQANNLLENKYISVKKLWKETNQELQELNYKLDLAAFKKELKIKEEEIKDLNCCLRYENQNLKISLEKQTKEFEEIIVELNIAKQKEINFKEYIIDLEARQEERIIKNLKQQIDCNESLIRKQIQTIDQLQQKLHTSEQQVRRYISEYTSFKERFLSIKMLLKEKSDSMAKLEADYEVLKNENSILKTENIVLENKTKEDLYLLRKKLKETQTELSFMKNNYYEAAEDYNKAQEKLIQSARREAELQESLTIAETEYCSKLSILEGKIARLENLICELNEELNDTKKKLSSKNIELCQTQNMCKSFANQLKTTQKDFYELQEKYQKMDNSSCHLTQQLQECIDENYTLVQQKTSLEQDNYKFTNQLHNMHQSLTELKKECQSKDKSLACVSAELTETVINRSELCNESQYMVSCIRTWMAEQRQLVESLVSKLQIKQQQLSILKQQFGHEKKTFLIKIRELRRLNNILTQRLKKVHRTTIGKNTKSVGYSYLTQNYGKSSLCPIKSIRRTSVFGNSWWFPKIEYLTSQLKKNNQWWNANVADKSSKNNSGVDDNRDCGYQSSASK</sequence>
<organism evidence="3 4">
    <name type="scientific">Polistes dominula</name>
    <name type="common">European paper wasp</name>
    <name type="synonym">Vespa dominula</name>
    <dbReference type="NCBI Taxonomy" id="743375"/>
    <lineage>
        <taxon>Eukaryota</taxon>
        <taxon>Metazoa</taxon>
        <taxon>Ecdysozoa</taxon>
        <taxon>Arthropoda</taxon>
        <taxon>Hexapoda</taxon>
        <taxon>Insecta</taxon>
        <taxon>Pterygota</taxon>
        <taxon>Neoptera</taxon>
        <taxon>Endopterygota</taxon>
        <taxon>Hymenoptera</taxon>
        <taxon>Apocrita</taxon>
        <taxon>Aculeata</taxon>
        <taxon>Vespoidea</taxon>
        <taxon>Vespidae</taxon>
        <taxon>Polistinae</taxon>
        <taxon>Polistini</taxon>
        <taxon>Polistes</taxon>
    </lineage>
</organism>
<feature type="coiled-coil region" evidence="1">
    <location>
        <begin position="102"/>
        <end position="264"/>
    </location>
</feature>
<accession>A0ABM1IZE8</accession>
<evidence type="ECO:0000256" key="1">
    <source>
        <dbReference type="SAM" id="Coils"/>
    </source>
</evidence>
<reference evidence="4" key="1">
    <citation type="submission" date="2025-08" db="UniProtKB">
        <authorList>
            <consortium name="RefSeq"/>
        </authorList>
    </citation>
    <scope>IDENTIFICATION</scope>
    <source>
        <tissue evidence="4">Whole body</tissue>
    </source>
</reference>
<feature type="region of interest" description="Disordered" evidence="2">
    <location>
        <begin position="611"/>
        <end position="633"/>
    </location>
</feature>
<evidence type="ECO:0000313" key="4">
    <source>
        <dbReference type="RefSeq" id="XP_015185585.1"/>
    </source>
</evidence>
<keyword evidence="1" id="KW-0175">Coiled coil</keyword>
<protein>
    <submittedName>
        <fullName evidence="4">Early endosome antigen 1-like</fullName>
    </submittedName>
</protein>
<feature type="coiled-coil region" evidence="1">
    <location>
        <begin position="291"/>
        <end position="356"/>
    </location>
</feature>
<keyword evidence="3" id="KW-1185">Reference proteome</keyword>
<name>A0ABM1IZE8_POLDO</name>
<gene>
    <name evidence="4" type="primary">LOC107071263</name>
</gene>
<evidence type="ECO:0000256" key="2">
    <source>
        <dbReference type="SAM" id="MobiDB-lite"/>
    </source>
</evidence>
<proteinExistence type="predicted"/>
<dbReference type="RefSeq" id="XP_015185585.1">
    <property type="nucleotide sequence ID" value="XM_015330099.1"/>
</dbReference>
<dbReference type="GeneID" id="107071263"/>
<evidence type="ECO:0000313" key="3">
    <source>
        <dbReference type="Proteomes" id="UP000694924"/>
    </source>
</evidence>
<feature type="coiled-coil region" evidence="1">
    <location>
        <begin position="494"/>
        <end position="546"/>
    </location>
</feature>